<dbReference type="Pfam" id="PF00206">
    <property type="entry name" value="Lyase_1"/>
    <property type="match status" value="1"/>
</dbReference>
<dbReference type="SUPFAM" id="SSF48557">
    <property type="entry name" value="L-aspartase-like"/>
    <property type="match status" value="1"/>
</dbReference>
<dbReference type="Proteomes" id="UP001523369">
    <property type="component" value="Unassembled WGS sequence"/>
</dbReference>
<dbReference type="PRINTS" id="PR00145">
    <property type="entry name" value="ARGSUCLYASE"/>
</dbReference>
<dbReference type="PROSITE" id="PS00163">
    <property type="entry name" value="FUMARATE_LYASES"/>
    <property type="match status" value="1"/>
</dbReference>
<dbReference type="InterPro" id="IPR022761">
    <property type="entry name" value="Fumarate_lyase_N"/>
</dbReference>
<evidence type="ECO:0000256" key="1">
    <source>
        <dbReference type="ARBA" id="ARBA00023239"/>
    </source>
</evidence>
<evidence type="ECO:0000256" key="2">
    <source>
        <dbReference type="ARBA" id="ARBA00034772"/>
    </source>
</evidence>
<keyword evidence="1 5" id="KW-0456">Lyase</keyword>
<dbReference type="Gene3D" id="1.20.200.10">
    <property type="entry name" value="Fumarase/aspartase (Central domain)"/>
    <property type="match status" value="1"/>
</dbReference>
<accession>A0ABT1E4B9</accession>
<comment type="caution">
    <text evidence="5">The sequence shown here is derived from an EMBL/GenBank/DDBJ whole genome shotgun (WGS) entry which is preliminary data.</text>
</comment>
<dbReference type="RefSeq" id="WP_253243965.1">
    <property type="nucleotide sequence ID" value="NZ_JAMYJR010000072.1"/>
</dbReference>
<evidence type="ECO:0000259" key="4">
    <source>
        <dbReference type="Pfam" id="PF00206"/>
    </source>
</evidence>
<dbReference type="EMBL" id="JAMYJR010000072">
    <property type="protein sequence ID" value="MCO8277964.1"/>
    <property type="molecule type" value="Genomic_DNA"/>
</dbReference>
<feature type="compositionally biased region" description="Polar residues" evidence="3">
    <location>
        <begin position="48"/>
        <end position="76"/>
    </location>
</feature>
<dbReference type="PANTHER" id="PTHR43172:SF2">
    <property type="entry name" value="ADENYLOSUCCINATE LYASE C-TERMINAL DOMAIN-CONTAINING PROTEIN"/>
    <property type="match status" value="1"/>
</dbReference>
<organism evidence="5 6">
    <name type="scientific">Paractinoplanes aksuensis</name>
    <dbReference type="NCBI Taxonomy" id="2939490"/>
    <lineage>
        <taxon>Bacteria</taxon>
        <taxon>Bacillati</taxon>
        <taxon>Actinomycetota</taxon>
        <taxon>Actinomycetes</taxon>
        <taxon>Micromonosporales</taxon>
        <taxon>Micromonosporaceae</taxon>
        <taxon>Paractinoplanes</taxon>
    </lineage>
</organism>
<keyword evidence="6" id="KW-1185">Reference proteome</keyword>
<reference evidence="5 6" key="1">
    <citation type="submission" date="2022-06" db="EMBL/GenBank/DDBJ databases">
        <title>New Species of the Genus Actinoplanes, ActinopZanes ferrugineus.</title>
        <authorList>
            <person name="Ding P."/>
        </authorList>
    </citation>
    <scope>NUCLEOTIDE SEQUENCE [LARGE SCALE GENOMIC DNA]</scope>
    <source>
        <strain evidence="5 6">TRM88003</strain>
    </source>
</reference>
<sequence length="513" mass="53409">MSDLLWPGDARSGDLCTDATILTAMLRVESAWLDSRHPDPPTPKAATNPHTTLTETNRFVSPTASTSAETSRSVSPATPAAPNFAETSRGVSPITPAAPASSETNRFVTPAVPGSDETNRFVTQPTPRPDETNRFVTQPTPRPDETNRFVSPGAGEAAGSGAPGVESAAAGLLALVGPEDLPGLAVAAEEGGNPVIPLLALLRERLGDDPRAGQLHQGLTSQDVLDTALAICLREAAARIRGDLAAQIGFLAALADRHRRTDMAGRTLTQHAVPITFGLKVAGWLQATLDARDLLEAAADLPVQIGGAAGSLAAVVAIEGSPERAVARVAATAALLGLPVRPPWHTSRGVFTRFGDALVTCTDAWGRIANDVLTLGRPEIGELSLATSGGSSAMPNKKNPTLAVLVRRAALAGPPLAATLHMAAASMVDERADGAWHVEWDTLRTLTRRTVAAGSQITDLLAGLRVDEQRMAATLAAARPGIDAEQRKYARVEGPYRGATDEIIDAALARAGE</sequence>
<dbReference type="InterPro" id="IPR008948">
    <property type="entry name" value="L-Aspartase-like"/>
</dbReference>
<proteinExistence type="inferred from homology"/>
<dbReference type="PRINTS" id="PR00149">
    <property type="entry name" value="FUMRATELYASE"/>
</dbReference>
<dbReference type="InterPro" id="IPR020557">
    <property type="entry name" value="Fumarate_lyase_CS"/>
</dbReference>
<evidence type="ECO:0000256" key="3">
    <source>
        <dbReference type="SAM" id="MobiDB-lite"/>
    </source>
</evidence>
<dbReference type="PANTHER" id="PTHR43172">
    <property type="entry name" value="ADENYLOSUCCINATE LYASE"/>
    <property type="match status" value="1"/>
</dbReference>
<feature type="domain" description="Fumarate lyase N-terminal" evidence="4">
    <location>
        <begin position="212"/>
        <end position="408"/>
    </location>
</feature>
<dbReference type="GO" id="GO:0016829">
    <property type="term" value="F:lyase activity"/>
    <property type="evidence" value="ECO:0007669"/>
    <property type="project" value="UniProtKB-KW"/>
</dbReference>
<gene>
    <name evidence="5" type="ORF">M1L60_46070</name>
</gene>
<evidence type="ECO:0000313" key="6">
    <source>
        <dbReference type="Proteomes" id="UP001523369"/>
    </source>
</evidence>
<comment type="similarity">
    <text evidence="2">Belongs to the class-II fumarase/aspartase family.</text>
</comment>
<evidence type="ECO:0000313" key="5">
    <source>
        <dbReference type="EMBL" id="MCO8277964.1"/>
    </source>
</evidence>
<name>A0ABT1E4B9_9ACTN</name>
<dbReference type="InterPro" id="IPR000362">
    <property type="entry name" value="Fumarate_lyase_fam"/>
</dbReference>
<protein>
    <submittedName>
        <fullName evidence="5">Lyase family protein</fullName>
    </submittedName>
</protein>
<feature type="region of interest" description="Disordered" evidence="3">
    <location>
        <begin position="33"/>
        <end position="147"/>
    </location>
</feature>